<protein>
    <submittedName>
        <fullName evidence="2">DUF397 domain-containing protein</fullName>
    </submittedName>
</protein>
<proteinExistence type="predicted"/>
<evidence type="ECO:0000259" key="1">
    <source>
        <dbReference type="Pfam" id="PF04149"/>
    </source>
</evidence>
<evidence type="ECO:0000313" key="3">
    <source>
        <dbReference type="Proteomes" id="UP000476310"/>
    </source>
</evidence>
<name>A0A6G4AQK4_9ACTN</name>
<dbReference type="EMBL" id="JAAIKT010000050">
    <property type="protein sequence ID" value="NEW74959.1"/>
    <property type="molecule type" value="Genomic_DNA"/>
</dbReference>
<gene>
    <name evidence="2" type="ORF">G4H13_32495</name>
</gene>
<feature type="domain" description="DUF397" evidence="1">
    <location>
        <begin position="4"/>
        <end position="31"/>
    </location>
</feature>
<sequence>MPGAVAIRDSKDPEGRILRFTPAAWAAFRVGLADGRIGSAPGA</sequence>
<comment type="caution">
    <text evidence="2">The sequence shown here is derived from an EMBL/GenBank/DDBJ whole genome shotgun (WGS) entry which is preliminary data.</text>
</comment>
<dbReference type="AlphaFoldDB" id="A0A6G4AQK4"/>
<evidence type="ECO:0000313" key="2">
    <source>
        <dbReference type="EMBL" id="NEW74959.1"/>
    </source>
</evidence>
<keyword evidence="3" id="KW-1185">Reference proteome</keyword>
<dbReference type="Pfam" id="PF04149">
    <property type="entry name" value="DUF397"/>
    <property type="match status" value="1"/>
</dbReference>
<dbReference type="Proteomes" id="UP000476310">
    <property type="component" value="Unassembled WGS sequence"/>
</dbReference>
<reference evidence="2" key="1">
    <citation type="submission" date="2020-02" db="EMBL/GenBank/DDBJ databases">
        <title>A new Streptomyces sp. for controlling soil-borne diseases.</title>
        <authorList>
            <person name="Li X."/>
            <person name="Tian Y."/>
            <person name="Gao K."/>
        </authorList>
    </citation>
    <scope>NUCLEOTIDE SEQUENCE [LARGE SCALE GENOMIC DNA]</scope>
    <source>
        <strain evidence="2">0250</strain>
    </source>
</reference>
<organism evidence="2 3">
    <name type="scientific">Streptomyces rhizosphaericus</name>
    <dbReference type="NCBI Taxonomy" id="114699"/>
    <lineage>
        <taxon>Bacteria</taxon>
        <taxon>Bacillati</taxon>
        <taxon>Actinomycetota</taxon>
        <taxon>Actinomycetes</taxon>
        <taxon>Kitasatosporales</taxon>
        <taxon>Streptomycetaceae</taxon>
        <taxon>Streptomyces</taxon>
        <taxon>Streptomyces violaceusniger group</taxon>
    </lineage>
</organism>
<accession>A0A6G4AQK4</accession>
<dbReference type="InterPro" id="IPR007278">
    <property type="entry name" value="DUF397"/>
</dbReference>